<evidence type="ECO:0000256" key="2">
    <source>
        <dbReference type="ARBA" id="ARBA00008663"/>
    </source>
</evidence>
<dbReference type="InterPro" id="IPR011037">
    <property type="entry name" value="Pyrv_Knase-like_insert_dom_sf"/>
</dbReference>
<evidence type="ECO:0000256" key="12">
    <source>
        <dbReference type="NCBIfam" id="TIGR01064"/>
    </source>
</evidence>
<sequence length="487" mass="52252">MNKTKIVATLGPASQDAETLTKMIKAGVNVVRLNFSHGNQEDHIATALKVRTIAKQLGKYVGILVDLQGPKIRISGFESDSIYLNQGDTFYLDGKLAPNAGTQHSVGLDYPQLIQDLEPGNILLLDDGRVQLETLSVDKVTQKVETRALNGGKLSNRKGINLLGGGLSAPALTTKDKQDIATAAVIDADFLAVSFPRNADDLHDARAIAVRSGCNAQIVAKIERAEIVTDADSMDKVIAASDIIMVARGDLGVEIGDARLPSVQKMLISRAKHLGKPVITATQMMESMIENPLPTRAEVMDVANAIIDGTDAIMLSGESAMGCYPVEAVEAMVRVAEGVETESLCADACWQKIQQLCSDNSKSFAISSMISAARSEQALGVAVYTESGETPLLMSRCQSQAVIWALSNDEKLLARMSILRGVEAIYLNTTHSSSDDTSIIVPLLSRELEKRNISSLLISRFESVENVGDINISQLIQIKPSTCITAC</sequence>
<dbReference type="GO" id="GO:0004743">
    <property type="term" value="F:pyruvate kinase activity"/>
    <property type="evidence" value="ECO:0007669"/>
    <property type="project" value="UniProtKB-UniRule"/>
</dbReference>
<evidence type="ECO:0000256" key="10">
    <source>
        <dbReference type="ARBA" id="ARBA00023152"/>
    </source>
</evidence>
<keyword evidence="10 13" id="KW-0324">Glycolysis</keyword>
<name>A0A1B9R039_9VIBR</name>
<evidence type="ECO:0000313" key="17">
    <source>
        <dbReference type="Proteomes" id="UP000093173"/>
    </source>
</evidence>
<comment type="caution">
    <text evidence="16">The sequence shown here is derived from an EMBL/GenBank/DDBJ whole genome shotgun (WGS) entry which is preliminary data.</text>
</comment>
<dbReference type="Pfam" id="PF00224">
    <property type="entry name" value="PK"/>
    <property type="match status" value="1"/>
</dbReference>
<keyword evidence="6" id="KW-0547">Nucleotide-binding</keyword>
<dbReference type="GO" id="GO:0005524">
    <property type="term" value="F:ATP binding"/>
    <property type="evidence" value="ECO:0007669"/>
    <property type="project" value="UniProtKB-KW"/>
</dbReference>
<comment type="similarity">
    <text evidence="2 13">Belongs to the pyruvate kinase family.</text>
</comment>
<dbReference type="FunFam" id="2.40.33.10:FF:000001">
    <property type="entry name" value="Pyruvate kinase"/>
    <property type="match status" value="1"/>
</dbReference>
<protein>
    <recommendedName>
        <fullName evidence="3 12">Pyruvate kinase</fullName>
        <ecNumber evidence="3 12">2.7.1.40</ecNumber>
    </recommendedName>
</protein>
<keyword evidence="17" id="KW-1185">Reference proteome</keyword>
<dbReference type="AlphaFoldDB" id="A0A1B9R039"/>
<dbReference type="GO" id="GO:0000287">
    <property type="term" value="F:magnesium ion binding"/>
    <property type="evidence" value="ECO:0007669"/>
    <property type="project" value="UniProtKB-UniRule"/>
</dbReference>
<keyword evidence="11 16" id="KW-0670">Pyruvate</keyword>
<comment type="catalytic activity">
    <reaction evidence="13">
        <text>pyruvate + ATP = phosphoenolpyruvate + ADP + H(+)</text>
        <dbReference type="Rhea" id="RHEA:18157"/>
        <dbReference type="ChEBI" id="CHEBI:15361"/>
        <dbReference type="ChEBI" id="CHEBI:15378"/>
        <dbReference type="ChEBI" id="CHEBI:30616"/>
        <dbReference type="ChEBI" id="CHEBI:58702"/>
        <dbReference type="ChEBI" id="CHEBI:456216"/>
        <dbReference type="EC" id="2.7.1.40"/>
    </reaction>
</comment>
<organism evidence="16 17">
    <name type="scientific">Vibrio genomosp. F10</name>
    <dbReference type="NCBI Taxonomy" id="723171"/>
    <lineage>
        <taxon>Bacteria</taxon>
        <taxon>Pseudomonadati</taxon>
        <taxon>Pseudomonadota</taxon>
        <taxon>Gammaproteobacteria</taxon>
        <taxon>Vibrionales</taxon>
        <taxon>Vibrionaceae</taxon>
        <taxon>Vibrio</taxon>
    </lineage>
</organism>
<evidence type="ECO:0000256" key="8">
    <source>
        <dbReference type="ARBA" id="ARBA00022840"/>
    </source>
</evidence>
<dbReference type="GO" id="GO:0016301">
    <property type="term" value="F:kinase activity"/>
    <property type="evidence" value="ECO:0007669"/>
    <property type="project" value="UniProtKB-KW"/>
</dbReference>
<feature type="domain" description="Pyruvate kinase C-terminal" evidence="15">
    <location>
        <begin position="367"/>
        <end position="435"/>
    </location>
</feature>
<dbReference type="NCBIfam" id="TIGR01064">
    <property type="entry name" value="pyruv_kin"/>
    <property type="match status" value="1"/>
</dbReference>
<dbReference type="SUPFAM" id="SSF51621">
    <property type="entry name" value="Phosphoenolpyruvate/pyruvate domain"/>
    <property type="match status" value="1"/>
</dbReference>
<keyword evidence="4 13" id="KW-0808">Transferase</keyword>
<dbReference type="UniPathway" id="UPA00109">
    <property type="reaction ID" value="UER00188"/>
</dbReference>
<dbReference type="NCBIfam" id="NF004491">
    <property type="entry name" value="PRK05826.1"/>
    <property type="match status" value="1"/>
</dbReference>
<dbReference type="Gene3D" id="3.20.20.60">
    <property type="entry name" value="Phosphoenolpyruvate-binding domains"/>
    <property type="match status" value="1"/>
</dbReference>
<accession>A0A1B9R039</accession>
<evidence type="ECO:0000259" key="14">
    <source>
        <dbReference type="Pfam" id="PF00224"/>
    </source>
</evidence>
<keyword evidence="5" id="KW-0479">Metal-binding</keyword>
<reference evidence="17" key="1">
    <citation type="submission" date="2016-06" db="EMBL/GenBank/DDBJ databases">
        <authorList>
            <person name="Hehemann J.-H."/>
            <person name="Arevalo P."/>
            <person name="Datta M.S."/>
            <person name="Polz M.F."/>
        </authorList>
    </citation>
    <scope>NUCLEOTIDE SEQUENCE [LARGE SCALE GENOMIC DNA]</scope>
    <source>
        <strain evidence="17">9CSC122</strain>
    </source>
</reference>
<evidence type="ECO:0000256" key="11">
    <source>
        <dbReference type="ARBA" id="ARBA00023317"/>
    </source>
</evidence>
<dbReference type="InterPro" id="IPR001697">
    <property type="entry name" value="Pyr_Knase"/>
</dbReference>
<dbReference type="EMBL" id="MAJZ01000396">
    <property type="protein sequence ID" value="OCH77126.1"/>
    <property type="molecule type" value="Genomic_DNA"/>
</dbReference>
<dbReference type="SUPFAM" id="SSF50800">
    <property type="entry name" value="PK beta-barrel domain-like"/>
    <property type="match status" value="1"/>
</dbReference>
<keyword evidence="7 13" id="KW-0418">Kinase</keyword>
<dbReference type="InterPro" id="IPR040442">
    <property type="entry name" value="Pyrv_kinase-like_dom_sf"/>
</dbReference>
<dbReference type="InterPro" id="IPR015813">
    <property type="entry name" value="Pyrv/PenolPyrv_kinase-like_dom"/>
</dbReference>
<evidence type="ECO:0000256" key="3">
    <source>
        <dbReference type="ARBA" id="ARBA00012142"/>
    </source>
</evidence>
<evidence type="ECO:0000256" key="4">
    <source>
        <dbReference type="ARBA" id="ARBA00022679"/>
    </source>
</evidence>
<evidence type="ECO:0000256" key="5">
    <source>
        <dbReference type="ARBA" id="ARBA00022723"/>
    </source>
</evidence>
<dbReference type="Gene3D" id="3.40.1380.20">
    <property type="entry name" value="Pyruvate kinase, C-terminal domain"/>
    <property type="match status" value="1"/>
</dbReference>
<evidence type="ECO:0000256" key="7">
    <source>
        <dbReference type="ARBA" id="ARBA00022777"/>
    </source>
</evidence>
<evidence type="ECO:0000256" key="6">
    <source>
        <dbReference type="ARBA" id="ARBA00022741"/>
    </source>
</evidence>
<dbReference type="PRINTS" id="PR01050">
    <property type="entry name" value="PYRUVTKNASE"/>
</dbReference>
<dbReference type="EC" id="2.7.1.40" evidence="3 12"/>
<gene>
    <name evidence="16" type="ORF">A6E14_08225</name>
</gene>
<evidence type="ECO:0000256" key="1">
    <source>
        <dbReference type="ARBA" id="ARBA00004997"/>
    </source>
</evidence>
<dbReference type="Proteomes" id="UP000093173">
    <property type="component" value="Unassembled WGS sequence"/>
</dbReference>
<dbReference type="Gene3D" id="2.40.33.10">
    <property type="entry name" value="PK beta-barrel domain-like"/>
    <property type="match status" value="1"/>
</dbReference>
<dbReference type="PANTHER" id="PTHR11817">
    <property type="entry name" value="PYRUVATE KINASE"/>
    <property type="match status" value="1"/>
</dbReference>
<dbReference type="InterPro" id="IPR036918">
    <property type="entry name" value="Pyrv_Knase_C_sf"/>
</dbReference>
<feature type="domain" description="Pyruvate kinase barrel" evidence="14">
    <location>
        <begin position="2"/>
        <end position="329"/>
    </location>
</feature>
<proteinExistence type="inferred from homology"/>
<evidence type="ECO:0000259" key="15">
    <source>
        <dbReference type="Pfam" id="PF02887"/>
    </source>
</evidence>
<dbReference type="SUPFAM" id="SSF52935">
    <property type="entry name" value="PK C-terminal domain-like"/>
    <property type="match status" value="1"/>
</dbReference>
<dbReference type="InterPro" id="IPR015795">
    <property type="entry name" value="Pyrv_Knase_C"/>
</dbReference>
<comment type="pathway">
    <text evidence="1 13">Carbohydrate degradation; glycolysis; pyruvate from D-glyceraldehyde 3-phosphate: step 5/5.</text>
</comment>
<dbReference type="Pfam" id="PF02887">
    <property type="entry name" value="PK_C"/>
    <property type="match status" value="1"/>
</dbReference>
<dbReference type="InterPro" id="IPR015793">
    <property type="entry name" value="Pyrv_Knase_brl"/>
</dbReference>
<keyword evidence="8" id="KW-0067">ATP-binding</keyword>
<dbReference type="InterPro" id="IPR015806">
    <property type="entry name" value="Pyrv_Knase_insert_dom_sf"/>
</dbReference>
<dbReference type="GO" id="GO:0030955">
    <property type="term" value="F:potassium ion binding"/>
    <property type="evidence" value="ECO:0007669"/>
    <property type="project" value="UniProtKB-UniRule"/>
</dbReference>
<evidence type="ECO:0000256" key="9">
    <source>
        <dbReference type="ARBA" id="ARBA00022842"/>
    </source>
</evidence>
<keyword evidence="9 13" id="KW-0460">Magnesium</keyword>
<dbReference type="RefSeq" id="WP_017040886.1">
    <property type="nucleotide sequence ID" value="NZ_JBNGCH010000396.1"/>
</dbReference>
<evidence type="ECO:0000313" key="16">
    <source>
        <dbReference type="EMBL" id="OCH77126.1"/>
    </source>
</evidence>
<evidence type="ECO:0000256" key="13">
    <source>
        <dbReference type="RuleBase" id="RU000504"/>
    </source>
</evidence>